<feature type="domain" description="F-box/LRR-repeat protein 15-like leucin rich repeat" evidence="1">
    <location>
        <begin position="117"/>
        <end position="260"/>
    </location>
</feature>
<dbReference type="OrthoDB" id="10257471at2759"/>
<dbReference type="AlphaFoldDB" id="A0A9D4CKU5"/>
<dbReference type="InterPro" id="IPR057207">
    <property type="entry name" value="FBXL15_LRR"/>
</dbReference>
<dbReference type="PANTHER" id="PTHR13318">
    <property type="entry name" value="PARTNER OF PAIRED, ISOFORM B-RELATED"/>
    <property type="match status" value="1"/>
</dbReference>
<dbReference type="Proteomes" id="UP000828390">
    <property type="component" value="Unassembled WGS sequence"/>
</dbReference>
<dbReference type="GO" id="GO:0019005">
    <property type="term" value="C:SCF ubiquitin ligase complex"/>
    <property type="evidence" value="ECO:0007669"/>
    <property type="project" value="TreeGrafter"/>
</dbReference>
<dbReference type="Pfam" id="PF25372">
    <property type="entry name" value="DUF7885"/>
    <property type="match status" value="1"/>
</dbReference>
<evidence type="ECO:0000259" key="1">
    <source>
        <dbReference type="Pfam" id="PF25372"/>
    </source>
</evidence>
<dbReference type="Gene3D" id="3.80.10.10">
    <property type="entry name" value="Ribonuclease Inhibitor"/>
    <property type="match status" value="1"/>
</dbReference>
<proteinExistence type="predicted"/>
<accession>A0A9D4CKU5</accession>
<gene>
    <name evidence="2" type="ORF">DPMN_051891</name>
</gene>
<organism evidence="2 3">
    <name type="scientific">Dreissena polymorpha</name>
    <name type="common">Zebra mussel</name>
    <name type="synonym">Mytilus polymorpha</name>
    <dbReference type="NCBI Taxonomy" id="45954"/>
    <lineage>
        <taxon>Eukaryota</taxon>
        <taxon>Metazoa</taxon>
        <taxon>Spiralia</taxon>
        <taxon>Lophotrochozoa</taxon>
        <taxon>Mollusca</taxon>
        <taxon>Bivalvia</taxon>
        <taxon>Autobranchia</taxon>
        <taxon>Heteroconchia</taxon>
        <taxon>Euheterodonta</taxon>
        <taxon>Imparidentia</taxon>
        <taxon>Neoheterodontei</taxon>
        <taxon>Myida</taxon>
        <taxon>Dreissenoidea</taxon>
        <taxon>Dreissenidae</taxon>
        <taxon>Dreissena</taxon>
    </lineage>
</organism>
<keyword evidence="3" id="KW-1185">Reference proteome</keyword>
<reference evidence="2" key="2">
    <citation type="submission" date="2020-11" db="EMBL/GenBank/DDBJ databases">
        <authorList>
            <person name="McCartney M.A."/>
            <person name="Auch B."/>
            <person name="Kono T."/>
            <person name="Mallez S."/>
            <person name="Becker A."/>
            <person name="Gohl D.M."/>
            <person name="Silverstein K.A.T."/>
            <person name="Koren S."/>
            <person name="Bechman K.B."/>
            <person name="Herman A."/>
            <person name="Abrahante J.E."/>
            <person name="Garbe J."/>
        </authorList>
    </citation>
    <scope>NUCLEOTIDE SEQUENCE</scope>
    <source>
        <strain evidence="2">Duluth1</strain>
        <tissue evidence="2">Whole animal</tissue>
    </source>
</reference>
<dbReference type="PANTHER" id="PTHR13318:SF190">
    <property type="entry name" value="PARTNER OF PAIRED, ISOFORM B"/>
    <property type="match status" value="1"/>
</dbReference>
<dbReference type="InterPro" id="IPR032675">
    <property type="entry name" value="LRR_dom_sf"/>
</dbReference>
<dbReference type="GO" id="GO:0031146">
    <property type="term" value="P:SCF-dependent proteasomal ubiquitin-dependent protein catabolic process"/>
    <property type="evidence" value="ECO:0007669"/>
    <property type="project" value="TreeGrafter"/>
</dbReference>
<reference evidence="2" key="1">
    <citation type="journal article" date="2019" name="bioRxiv">
        <title>The Genome of the Zebra Mussel, Dreissena polymorpha: A Resource for Invasive Species Research.</title>
        <authorList>
            <person name="McCartney M.A."/>
            <person name="Auch B."/>
            <person name="Kono T."/>
            <person name="Mallez S."/>
            <person name="Zhang Y."/>
            <person name="Obille A."/>
            <person name="Becker A."/>
            <person name="Abrahante J.E."/>
            <person name="Garbe J."/>
            <person name="Badalamenti J.P."/>
            <person name="Herman A."/>
            <person name="Mangelson H."/>
            <person name="Liachko I."/>
            <person name="Sullivan S."/>
            <person name="Sone E.D."/>
            <person name="Koren S."/>
            <person name="Silverstein K.A.T."/>
            <person name="Beckman K.B."/>
            <person name="Gohl D.M."/>
        </authorList>
    </citation>
    <scope>NUCLEOTIDE SEQUENCE</scope>
    <source>
        <strain evidence="2">Duluth1</strain>
        <tissue evidence="2">Whole animal</tissue>
    </source>
</reference>
<protein>
    <recommendedName>
        <fullName evidence="1">F-box/LRR-repeat protein 15-like leucin rich repeat domain-containing protein</fullName>
    </recommendedName>
</protein>
<dbReference type="InterPro" id="IPR006553">
    <property type="entry name" value="Leu-rich_rpt_Cys-con_subtyp"/>
</dbReference>
<evidence type="ECO:0000313" key="2">
    <source>
        <dbReference type="EMBL" id="KAH3726036.1"/>
    </source>
</evidence>
<dbReference type="InterPro" id="IPR001611">
    <property type="entry name" value="Leu-rich_rpt"/>
</dbReference>
<evidence type="ECO:0000313" key="3">
    <source>
        <dbReference type="Proteomes" id="UP000828390"/>
    </source>
</evidence>
<dbReference type="Pfam" id="PF13516">
    <property type="entry name" value="LRR_6"/>
    <property type="match status" value="1"/>
</dbReference>
<dbReference type="EMBL" id="JAIWYP010000012">
    <property type="protein sequence ID" value="KAH3726036.1"/>
    <property type="molecule type" value="Genomic_DNA"/>
</dbReference>
<comment type="caution">
    <text evidence="2">The sequence shown here is derived from an EMBL/GenBank/DDBJ whole genome shotgun (WGS) entry which is preliminary data.</text>
</comment>
<sequence length="275" mass="30500">MGSVVPWNMSGKSDKSCCTVTKLLDGCIHTVICNWPQHVDNMAKLPANLKEKCTRIMSLRGLLTDDNIGKILHSKVKVLDLSGCELSDRGLAAIRTCTQLQKLDLNANKRSQPRTTITAEGISQVARCCPHLQTVYLRRCSNVSDQAIETIARCCPQLRLLNVSDCRDLTSRAFEALGEHSKFLRGVNASHTQICDSGVLKMVSGPCGKTLRELDISGCERVTDDAVEAVLQFCPQIDIFLFHGCRNITEQSRQALEDLTMSRSSPMKQVTWTIY</sequence>
<dbReference type="SMART" id="SM00367">
    <property type="entry name" value="LRR_CC"/>
    <property type="match status" value="4"/>
</dbReference>
<dbReference type="SUPFAM" id="SSF52047">
    <property type="entry name" value="RNI-like"/>
    <property type="match status" value="1"/>
</dbReference>
<name>A0A9D4CKU5_DREPO</name>